<keyword evidence="3" id="KW-0479">Metal-binding</keyword>
<evidence type="ECO:0000313" key="8">
    <source>
        <dbReference type="Proteomes" id="UP000515733"/>
    </source>
</evidence>
<dbReference type="Proteomes" id="UP000515733">
    <property type="component" value="Chromosome"/>
</dbReference>
<dbReference type="InterPro" id="IPR002323">
    <property type="entry name" value="Cyt_CIE"/>
</dbReference>
<sequence>MNKLRTMMLLLAGLVGVSSAWAAQSGKEVFGKVCGVCHNTGVAGAPRYGNAGDWSPRVAKGTAALYKSALAGTPKGMPPKGGNMTLTDGEVKATVDYMLASIKDAAKPDAAKAAPAAAVEQKPLAPVAAPAAPVATAGSPVAPAVSTAEVNAFNRLLKPASKRNLPPPEDGIHDPANDGTHALQPPLAAFGTLPKSFAGNRVNWVEALSSNKINPRYDRLDPNAVPVVMDLNIVREVKGSMPDVVYPHKQHTEWLDCSNCHPAIFVPQKGANSISMAAILLGQKCGVCHGKVAFPVSECRICHSKKKPMPVAAQAAPN</sequence>
<reference evidence="7 8" key="1">
    <citation type="submission" date="2020-03" db="EMBL/GenBank/DDBJ databases">
        <authorList>
            <consortium name="Genoscope - CEA"/>
            <person name="William W."/>
        </authorList>
    </citation>
    <scope>NUCLEOTIDE SEQUENCE [LARGE SCALE GENOMIC DNA]</scope>
    <source>
        <strain evidence="8">DSM 16959</strain>
    </source>
</reference>
<dbReference type="OrthoDB" id="9814708at2"/>
<dbReference type="KEGG" id="doe:DENOEST_0549"/>
<keyword evidence="8" id="KW-1185">Reference proteome</keyword>
<dbReference type="NCBIfam" id="TIGR04257">
    <property type="entry name" value="nanowire_3heme"/>
    <property type="match status" value="1"/>
</dbReference>
<dbReference type="InterPro" id="IPR026352">
    <property type="entry name" value="Nanowire_3heme"/>
</dbReference>
<organism evidence="7 8">
    <name type="scientific">Denitratisoma oestradiolicum</name>
    <dbReference type="NCBI Taxonomy" id="311182"/>
    <lineage>
        <taxon>Bacteria</taxon>
        <taxon>Pseudomonadati</taxon>
        <taxon>Pseudomonadota</taxon>
        <taxon>Betaproteobacteria</taxon>
        <taxon>Nitrosomonadales</taxon>
        <taxon>Sterolibacteriaceae</taxon>
        <taxon>Denitratisoma</taxon>
    </lineage>
</organism>
<dbReference type="PRINTS" id="PR00607">
    <property type="entry name" value="CYTCHROMECIE"/>
</dbReference>
<evidence type="ECO:0000256" key="4">
    <source>
        <dbReference type="ARBA" id="ARBA00022982"/>
    </source>
</evidence>
<dbReference type="GO" id="GO:0005506">
    <property type="term" value="F:iron ion binding"/>
    <property type="evidence" value="ECO:0007669"/>
    <property type="project" value="InterPro"/>
</dbReference>
<dbReference type="InterPro" id="IPR036280">
    <property type="entry name" value="Multihaem_cyt_sf"/>
</dbReference>
<dbReference type="InterPro" id="IPR036909">
    <property type="entry name" value="Cyt_c-like_dom_sf"/>
</dbReference>
<evidence type="ECO:0000256" key="2">
    <source>
        <dbReference type="ARBA" id="ARBA00022617"/>
    </source>
</evidence>
<evidence type="ECO:0000313" key="7">
    <source>
        <dbReference type="EMBL" id="CAB1367714.1"/>
    </source>
</evidence>
<keyword evidence="5" id="KW-0408">Iron</keyword>
<evidence type="ECO:0000256" key="1">
    <source>
        <dbReference type="ARBA" id="ARBA00022448"/>
    </source>
</evidence>
<gene>
    <name evidence="7" type="ORF">DENOEST_0549</name>
</gene>
<dbReference type="Pfam" id="PF14522">
    <property type="entry name" value="Cytochrome_C7"/>
    <property type="match status" value="1"/>
</dbReference>
<protein>
    <submittedName>
        <fullName evidence="7">Cytochrome C</fullName>
    </submittedName>
</protein>
<dbReference type="PROSITE" id="PS51007">
    <property type="entry name" value="CYTC"/>
    <property type="match status" value="1"/>
</dbReference>
<dbReference type="InterPro" id="IPR009056">
    <property type="entry name" value="Cyt_c-like_dom"/>
</dbReference>
<dbReference type="Gene3D" id="1.10.760.10">
    <property type="entry name" value="Cytochrome c-like domain"/>
    <property type="match status" value="1"/>
</dbReference>
<evidence type="ECO:0000259" key="6">
    <source>
        <dbReference type="PROSITE" id="PS51007"/>
    </source>
</evidence>
<accession>A0A6S6YIZ8</accession>
<evidence type="ECO:0000256" key="3">
    <source>
        <dbReference type="ARBA" id="ARBA00022723"/>
    </source>
</evidence>
<dbReference type="Pfam" id="PF13442">
    <property type="entry name" value="Cytochrome_CBB3"/>
    <property type="match status" value="1"/>
</dbReference>
<dbReference type="SUPFAM" id="SSF48695">
    <property type="entry name" value="Multiheme cytochromes"/>
    <property type="match status" value="1"/>
</dbReference>
<dbReference type="PANTHER" id="PTHR40942">
    <property type="match status" value="1"/>
</dbReference>
<dbReference type="RefSeq" id="WP_145770629.1">
    <property type="nucleotide sequence ID" value="NZ_LR778301.1"/>
</dbReference>
<dbReference type="GO" id="GO:0020037">
    <property type="term" value="F:heme binding"/>
    <property type="evidence" value="ECO:0007669"/>
    <property type="project" value="InterPro"/>
</dbReference>
<keyword evidence="4" id="KW-0249">Electron transport</keyword>
<dbReference type="GO" id="GO:0009055">
    <property type="term" value="F:electron transfer activity"/>
    <property type="evidence" value="ECO:0007669"/>
    <property type="project" value="InterPro"/>
</dbReference>
<keyword evidence="2" id="KW-0349">Heme</keyword>
<dbReference type="PANTHER" id="PTHR40942:SF4">
    <property type="entry name" value="CYTOCHROME C5"/>
    <property type="match status" value="1"/>
</dbReference>
<dbReference type="Gene3D" id="3.90.10.10">
    <property type="entry name" value="Cytochrome C3"/>
    <property type="match status" value="1"/>
</dbReference>
<keyword evidence="1" id="KW-0813">Transport</keyword>
<dbReference type="AlphaFoldDB" id="A0A6S6YIZ8"/>
<evidence type="ECO:0000256" key="5">
    <source>
        <dbReference type="ARBA" id="ARBA00023004"/>
    </source>
</evidence>
<name>A0A6S6YIZ8_9PROT</name>
<dbReference type="EMBL" id="LR778301">
    <property type="protein sequence ID" value="CAB1367714.1"/>
    <property type="molecule type" value="Genomic_DNA"/>
</dbReference>
<feature type="domain" description="Cytochrome c" evidence="6">
    <location>
        <begin position="21"/>
        <end position="102"/>
    </location>
</feature>
<dbReference type="InterPro" id="IPR029467">
    <property type="entry name" value="Cyt_c7-like"/>
</dbReference>
<dbReference type="SUPFAM" id="SSF46626">
    <property type="entry name" value="Cytochrome c"/>
    <property type="match status" value="1"/>
</dbReference>
<proteinExistence type="predicted"/>